<feature type="compositionally biased region" description="Basic and acidic residues" evidence="1">
    <location>
        <begin position="465"/>
        <end position="495"/>
    </location>
</feature>
<feature type="compositionally biased region" description="Low complexity" evidence="1">
    <location>
        <begin position="530"/>
        <end position="541"/>
    </location>
</feature>
<dbReference type="EMBL" id="CAICTM010002460">
    <property type="protein sequence ID" value="CAB9529310.1"/>
    <property type="molecule type" value="Genomic_DNA"/>
</dbReference>
<feature type="compositionally biased region" description="Low complexity" evidence="1">
    <location>
        <begin position="328"/>
        <end position="345"/>
    </location>
</feature>
<protein>
    <submittedName>
        <fullName evidence="2">Uncharacterized protein</fullName>
    </submittedName>
</protein>
<dbReference type="Proteomes" id="UP001153069">
    <property type="component" value="Unassembled WGS sequence"/>
</dbReference>
<gene>
    <name evidence="2" type="ORF">SEMRO_2462_G328350.1</name>
</gene>
<feature type="region of interest" description="Disordered" evidence="1">
    <location>
        <begin position="687"/>
        <end position="707"/>
    </location>
</feature>
<feature type="compositionally biased region" description="Pro residues" evidence="1">
    <location>
        <begin position="517"/>
        <end position="529"/>
    </location>
</feature>
<feature type="compositionally biased region" description="Basic and acidic residues" evidence="1">
    <location>
        <begin position="346"/>
        <end position="355"/>
    </location>
</feature>
<accession>A0A9N8F2N7</accession>
<sequence>MGGSDMAALLMADSDSDGSDTEELKNVPASTSAVAAAIQPTASPTPPQQQPKQQQPAAPAPAPSQPPPQNQPPPANKSELSQRLKSLYSPANHASKKAAPAPAPPPSQPPQQAAPSQSAPPPARPPTHATSTSGRPPHHSHHPGAPPPTQPSQASQSSHHMTSQTQMQRQSSQSNRGPPPGSSRSSHPQSQQPGYSSSSSQQAPHYSSHHPSSQSSSQQQPPYSQPPSSYGRTSSSQHRPSSSSGRPPSSSQQPSSSSHRSSSGGGVPNPVPHGSVPAPGQRRGGVTHDPFEPTPLSKIRDREQAAMAAVAARGSSSGSGYPGGSGSASGHPGSSRSGVAASGSSSEREKEMRRQKERFLMFTRVLMKYLETKDPSLHSKVKLIIKECAERNKRNEPGYESVTASMRERLKQVVGDAYWKRAESYLAHFLAQKQKQQGTSSSSSSSARPGSSSSARPGSSVDAQRNAEMKRREEMEKRQRLQQKQQHERRMHEQQQQKQQLGPPTTSQPPSTQQQPPSAPQPTQQPPPQQQEAQQSAPPTAKSSRPSSQGTGGKGGKKTSTGGKQAGGKTGKKARAKPQTSAAAGPGRGSKSGSTMAQSPLAGQQSPSGQSTQGMMTPNPIVGVMDSSTRPPSPPPVREYSQLMEQVEHSVDFDWTAAGLIMGSNLQKLQLQEEQKNLLYGSTATYNSASAKQQQTPTSSNAARGGEEGKIPFALRGWGKRNVVSPRVAWCRARRREQPSEQNKARFKELYPDARMAVPASAWVNEDKAEEDAALCLLSEATQIYITQVLQKALVCARQRQNLDGIRLWHQQCTAAMEHAKGKKDGENGGGDDKKFEPPPLSIKLGCDVSRQAARTAGNAALTSKRMEEALGRAKTQELTRVIPSKEGFQMDEATLMSASSMGELSLLAPLGNAVDKADYEAKRQFEVYGGKHAIEPPFGRVPKRAKLEASDFQRGLELNHFLGGRQSRRHRANPAAFSWNVQG</sequence>
<feature type="compositionally biased region" description="Low complexity" evidence="1">
    <location>
        <begin position="496"/>
        <end position="516"/>
    </location>
</feature>
<name>A0A9N8F2N7_9STRA</name>
<feature type="region of interest" description="Disordered" evidence="1">
    <location>
        <begin position="432"/>
        <end position="638"/>
    </location>
</feature>
<feature type="region of interest" description="Disordered" evidence="1">
    <location>
        <begin position="1"/>
        <end position="355"/>
    </location>
</feature>
<reference evidence="2" key="1">
    <citation type="submission" date="2020-06" db="EMBL/GenBank/DDBJ databases">
        <authorList>
            <consortium name="Plant Systems Biology data submission"/>
        </authorList>
    </citation>
    <scope>NUCLEOTIDE SEQUENCE</scope>
    <source>
        <strain evidence="2">D6</strain>
    </source>
</reference>
<feature type="compositionally biased region" description="Low complexity" evidence="1">
    <location>
        <begin position="603"/>
        <end position="614"/>
    </location>
</feature>
<feature type="compositionally biased region" description="Polar residues" evidence="1">
    <location>
        <begin position="687"/>
        <end position="702"/>
    </location>
</feature>
<feature type="compositionally biased region" description="Low complexity" evidence="1">
    <location>
        <begin position="151"/>
        <end position="262"/>
    </location>
</feature>
<feature type="compositionally biased region" description="Low complexity" evidence="1">
    <location>
        <begin position="440"/>
        <end position="460"/>
    </location>
</feature>
<comment type="caution">
    <text evidence="2">The sequence shown here is derived from an EMBL/GenBank/DDBJ whole genome shotgun (WGS) entry which is preliminary data.</text>
</comment>
<dbReference type="PRINTS" id="PR01217">
    <property type="entry name" value="PRICHEXTENSN"/>
</dbReference>
<organism evidence="2 3">
    <name type="scientific">Seminavis robusta</name>
    <dbReference type="NCBI Taxonomy" id="568900"/>
    <lineage>
        <taxon>Eukaryota</taxon>
        <taxon>Sar</taxon>
        <taxon>Stramenopiles</taxon>
        <taxon>Ochrophyta</taxon>
        <taxon>Bacillariophyta</taxon>
        <taxon>Bacillariophyceae</taxon>
        <taxon>Bacillariophycidae</taxon>
        <taxon>Naviculales</taxon>
        <taxon>Naviculaceae</taxon>
        <taxon>Seminavis</taxon>
    </lineage>
</organism>
<evidence type="ECO:0000313" key="2">
    <source>
        <dbReference type="EMBL" id="CAB9529310.1"/>
    </source>
</evidence>
<feature type="compositionally biased region" description="Pro residues" evidence="1">
    <location>
        <begin position="58"/>
        <end position="75"/>
    </location>
</feature>
<proteinExistence type="predicted"/>
<dbReference type="OrthoDB" id="48816at2759"/>
<evidence type="ECO:0000256" key="1">
    <source>
        <dbReference type="SAM" id="MobiDB-lite"/>
    </source>
</evidence>
<dbReference type="AlphaFoldDB" id="A0A9N8F2N7"/>
<feature type="compositionally biased region" description="Low complexity" evidence="1">
    <location>
        <begin position="305"/>
        <end position="319"/>
    </location>
</feature>
<feature type="compositionally biased region" description="Polar residues" evidence="1">
    <location>
        <begin position="591"/>
        <end position="602"/>
    </location>
</feature>
<feature type="compositionally biased region" description="Low complexity" evidence="1">
    <location>
        <begin position="89"/>
        <end position="100"/>
    </location>
</feature>
<keyword evidence="3" id="KW-1185">Reference proteome</keyword>
<evidence type="ECO:0000313" key="3">
    <source>
        <dbReference type="Proteomes" id="UP001153069"/>
    </source>
</evidence>